<evidence type="ECO:0000313" key="2">
    <source>
        <dbReference type="Proteomes" id="UP000031861"/>
    </source>
</evidence>
<evidence type="ECO:0000313" key="1">
    <source>
        <dbReference type="EMBL" id="AJI08583.1"/>
    </source>
</evidence>
<keyword evidence="1" id="KW-0614">Plasmid</keyword>
<dbReference type="EMBL" id="CP009637">
    <property type="protein sequence ID" value="AJI08583.1"/>
    <property type="molecule type" value="Genomic_DNA"/>
</dbReference>
<dbReference type="AlphaFoldDB" id="A0AAN0SQV6"/>
<gene>
    <name evidence="1" type="ORF">AK40_6274</name>
</gene>
<reference evidence="1 2" key="1">
    <citation type="journal article" date="2015" name="Genome Announc.">
        <title>Complete genome sequences for 35 biothreat assay-relevant bacillus species.</title>
        <authorList>
            <person name="Johnson S.L."/>
            <person name="Daligault H.E."/>
            <person name="Davenport K.W."/>
            <person name="Jaissle J."/>
            <person name="Frey K.G."/>
            <person name="Ladner J.T."/>
            <person name="Broomall S.M."/>
            <person name="Bishop-Lilly K.A."/>
            <person name="Bruce D.C."/>
            <person name="Gibbons H.S."/>
            <person name="Coyne S.R."/>
            <person name="Lo C.C."/>
            <person name="Meincke L."/>
            <person name="Munk A.C."/>
            <person name="Koroleva G.I."/>
            <person name="Rosenzweig C.N."/>
            <person name="Palacios G.F."/>
            <person name="Redden C.L."/>
            <person name="Minogue T.D."/>
            <person name="Chain P.S."/>
        </authorList>
    </citation>
    <scope>NUCLEOTIDE SEQUENCE [LARGE SCALE GENOMIC DNA]</scope>
    <source>
        <strain evidence="1 2">03BB108</strain>
    </source>
</reference>
<name>A0AAN0SQV6_BACCE</name>
<protein>
    <submittedName>
        <fullName evidence="1">Uncharacterized protein</fullName>
    </submittedName>
</protein>
<sequence length="49" mass="5569">MKKENVENLVVSEVTEFESQLLEMIKSAHEGDEKSLEIITKMKKAIGSF</sequence>
<dbReference type="RefSeq" id="WP_001996397.1">
    <property type="nucleotide sequence ID" value="NZ_CP009637.1"/>
</dbReference>
<accession>A0AAN0SQV6</accession>
<organism evidence="1 2">
    <name type="scientific">Bacillus cereus 03BB108</name>
    <dbReference type="NCBI Taxonomy" id="451709"/>
    <lineage>
        <taxon>Bacteria</taxon>
        <taxon>Bacillati</taxon>
        <taxon>Bacillota</taxon>
        <taxon>Bacilli</taxon>
        <taxon>Bacillales</taxon>
        <taxon>Bacillaceae</taxon>
        <taxon>Bacillus</taxon>
        <taxon>Bacillus cereus group</taxon>
    </lineage>
</organism>
<dbReference type="Proteomes" id="UP000031861">
    <property type="component" value="Plasmid pBFI_5"/>
</dbReference>
<proteinExistence type="predicted"/>
<geneLocation type="plasmid" evidence="1 2">
    <name>pBFI_5</name>
</geneLocation>